<evidence type="ECO:0000256" key="5">
    <source>
        <dbReference type="ARBA" id="ARBA00022692"/>
    </source>
</evidence>
<dbReference type="RefSeq" id="WP_176065114.1">
    <property type="nucleotide sequence ID" value="NZ_BJTG01000005.1"/>
</dbReference>
<keyword evidence="6" id="KW-0472">Membrane</keyword>
<reference evidence="9" key="1">
    <citation type="journal article" date="2020" name="Appl. Environ. Microbiol.">
        <title>Diazotrophic Anaeromyxobacter Isolates from Soils.</title>
        <authorList>
            <person name="Masuda Y."/>
            <person name="Yamanaka H."/>
            <person name="Xu Z.X."/>
            <person name="Shiratori Y."/>
            <person name="Aono T."/>
            <person name="Amachi S."/>
            <person name="Senoo K."/>
            <person name="Itoh H."/>
        </authorList>
    </citation>
    <scope>NUCLEOTIDE SEQUENCE [LARGE SCALE GENOMIC DNA]</scope>
    <source>
        <strain evidence="9">R267</strain>
    </source>
</reference>
<dbReference type="GO" id="GO:0015288">
    <property type="term" value="F:porin activity"/>
    <property type="evidence" value="ECO:0007669"/>
    <property type="project" value="TreeGrafter"/>
</dbReference>
<accession>A0A7I9VMQ2</accession>
<dbReference type="Gene3D" id="1.20.1600.10">
    <property type="entry name" value="Outer membrane efflux proteins (OEP)"/>
    <property type="match status" value="1"/>
</dbReference>
<gene>
    <name evidence="8" type="ORF">AMYX_22290</name>
</gene>
<dbReference type="PANTHER" id="PTHR30026:SF20">
    <property type="entry name" value="OUTER MEMBRANE PROTEIN TOLC"/>
    <property type="match status" value="1"/>
</dbReference>
<comment type="caution">
    <text evidence="8">The sequence shown here is derived from an EMBL/GenBank/DDBJ whole genome shotgun (WGS) entry which is preliminary data.</text>
</comment>
<dbReference type="GO" id="GO:0015562">
    <property type="term" value="F:efflux transmembrane transporter activity"/>
    <property type="evidence" value="ECO:0007669"/>
    <property type="project" value="InterPro"/>
</dbReference>
<evidence type="ECO:0000256" key="4">
    <source>
        <dbReference type="ARBA" id="ARBA00022452"/>
    </source>
</evidence>
<name>A0A7I9VMQ2_9BACT</name>
<keyword evidence="4" id="KW-1134">Transmembrane beta strand</keyword>
<dbReference type="PANTHER" id="PTHR30026">
    <property type="entry name" value="OUTER MEMBRANE PROTEIN TOLC"/>
    <property type="match status" value="1"/>
</dbReference>
<dbReference type="Pfam" id="PF02321">
    <property type="entry name" value="OEP"/>
    <property type="match status" value="2"/>
</dbReference>
<organism evidence="8 9">
    <name type="scientific">Anaeromyxobacter diazotrophicus</name>
    <dbReference type="NCBI Taxonomy" id="2590199"/>
    <lineage>
        <taxon>Bacteria</taxon>
        <taxon>Pseudomonadati</taxon>
        <taxon>Myxococcota</taxon>
        <taxon>Myxococcia</taxon>
        <taxon>Myxococcales</taxon>
        <taxon>Cystobacterineae</taxon>
        <taxon>Anaeromyxobacteraceae</taxon>
        <taxon>Anaeromyxobacter</taxon>
    </lineage>
</organism>
<dbReference type="Proteomes" id="UP000503640">
    <property type="component" value="Unassembled WGS sequence"/>
</dbReference>
<evidence type="ECO:0000256" key="3">
    <source>
        <dbReference type="ARBA" id="ARBA00022448"/>
    </source>
</evidence>
<evidence type="ECO:0000256" key="2">
    <source>
        <dbReference type="ARBA" id="ARBA00007613"/>
    </source>
</evidence>
<dbReference type="SUPFAM" id="SSF56954">
    <property type="entry name" value="Outer membrane efflux proteins (OEP)"/>
    <property type="match status" value="1"/>
</dbReference>
<dbReference type="InterPro" id="IPR003423">
    <property type="entry name" value="OMP_efflux"/>
</dbReference>
<dbReference type="AlphaFoldDB" id="A0A7I9VMQ2"/>
<evidence type="ECO:0008006" key="10">
    <source>
        <dbReference type="Google" id="ProtNLM"/>
    </source>
</evidence>
<keyword evidence="5" id="KW-0812">Transmembrane</keyword>
<evidence type="ECO:0000256" key="1">
    <source>
        <dbReference type="ARBA" id="ARBA00004442"/>
    </source>
</evidence>
<comment type="similarity">
    <text evidence="2">Belongs to the outer membrane factor (OMF) (TC 1.B.17) family.</text>
</comment>
<comment type="subcellular location">
    <subcellularLocation>
        <location evidence="1">Cell outer membrane</location>
    </subcellularLocation>
</comment>
<proteinExistence type="inferred from homology"/>
<dbReference type="GO" id="GO:1990281">
    <property type="term" value="C:efflux pump complex"/>
    <property type="evidence" value="ECO:0007669"/>
    <property type="project" value="TreeGrafter"/>
</dbReference>
<keyword evidence="7" id="KW-0998">Cell outer membrane</keyword>
<keyword evidence="9" id="KW-1185">Reference proteome</keyword>
<dbReference type="InterPro" id="IPR051906">
    <property type="entry name" value="TolC-like"/>
</dbReference>
<keyword evidence="3" id="KW-0813">Transport</keyword>
<protein>
    <recommendedName>
        <fullName evidence="10">Outer membrane efflux protein</fullName>
    </recommendedName>
</protein>
<evidence type="ECO:0000313" key="8">
    <source>
        <dbReference type="EMBL" id="GEJ57488.1"/>
    </source>
</evidence>
<sequence length="452" mass="47588">MHLLLATLLAAAPGAPLTLDEALAEAARKNLDVELSRAQALSAGVDVYGSYAGVLPRLDLTASFGHDFSGARSAVTAFPTGLDASGKFIFEQQVVSIPSSDAADYALGLTLQLPLFDGGRNWKTIARAEVARRAADRSLDETTLGVAYEVTRRFYEVVKAQESLHVLEETVARSEEFLRRSQALFEAGRAGRLEVLTARGNLGTDRIAVEQARARLTQAGGDLAVILGRDAGEAPPVVAPAALGAPARPAGEPPGEAELLAQARRARPLLSGQAENVRAAELSQEIAGGAWWPTAGLQATYNRQGPTFSGREGVYGDPARQYTATAAVVLQWNLFAGRQTLADEQRAALATRRARAQAAQAEQNVSNEIARARSNLLALRGAAALAQENLAAAEQGVAVARDRLEAGVASQLEVRDASLKLTQAKLTLVQARVDEVVALADLNRAVGGALAP</sequence>
<dbReference type="EMBL" id="BJTG01000005">
    <property type="protein sequence ID" value="GEJ57488.1"/>
    <property type="molecule type" value="Genomic_DNA"/>
</dbReference>
<evidence type="ECO:0000313" key="9">
    <source>
        <dbReference type="Proteomes" id="UP000503640"/>
    </source>
</evidence>
<evidence type="ECO:0000256" key="6">
    <source>
        <dbReference type="ARBA" id="ARBA00023136"/>
    </source>
</evidence>
<dbReference type="GO" id="GO:0009279">
    <property type="term" value="C:cell outer membrane"/>
    <property type="evidence" value="ECO:0007669"/>
    <property type="project" value="UniProtKB-SubCell"/>
</dbReference>
<evidence type="ECO:0000256" key="7">
    <source>
        <dbReference type="ARBA" id="ARBA00023237"/>
    </source>
</evidence>